<dbReference type="InterPro" id="IPR058531">
    <property type="entry name" value="Baseplate_J_M"/>
</dbReference>
<dbReference type="Pfam" id="PF26078">
    <property type="entry name" value="Baseplate_J_M"/>
    <property type="match status" value="1"/>
</dbReference>
<evidence type="ECO:0000313" key="6">
    <source>
        <dbReference type="Proteomes" id="UP000533469"/>
    </source>
</evidence>
<reference evidence="5 6" key="1">
    <citation type="submission" date="2020-08" db="EMBL/GenBank/DDBJ databases">
        <title>Genomic Encyclopedia of Type Strains, Phase IV (KMG-IV): sequencing the most valuable type-strain genomes for metagenomic binning, comparative biology and taxonomic classification.</title>
        <authorList>
            <person name="Goeker M."/>
        </authorList>
    </citation>
    <scope>NUCLEOTIDE SEQUENCE [LARGE SCALE GENOMIC DNA]</scope>
    <source>
        <strain evidence="5 6">DSM 5895</strain>
    </source>
</reference>
<dbReference type="PANTHER" id="PTHR37829:SF3">
    <property type="entry name" value="PROTEIN JAYE-RELATED"/>
    <property type="match status" value="1"/>
</dbReference>
<evidence type="ECO:0000259" key="2">
    <source>
        <dbReference type="Pfam" id="PF04865"/>
    </source>
</evidence>
<proteinExistence type="inferred from homology"/>
<dbReference type="Proteomes" id="UP000533469">
    <property type="component" value="Unassembled WGS sequence"/>
</dbReference>
<feature type="domain" description="Baseplate J-like C-terminal" evidence="4">
    <location>
        <begin position="276"/>
        <end position="358"/>
    </location>
</feature>
<dbReference type="Pfam" id="PF04865">
    <property type="entry name" value="Baseplate_J"/>
    <property type="match status" value="1"/>
</dbReference>
<evidence type="ECO:0000259" key="4">
    <source>
        <dbReference type="Pfam" id="PF26079"/>
    </source>
</evidence>
<comment type="caution">
    <text evidence="5">The sequence shown here is derived from an EMBL/GenBank/DDBJ whole genome shotgun (WGS) entry which is preliminary data.</text>
</comment>
<keyword evidence="6" id="KW-1185">Reference proteome</keyword>
<gene>
    <name evidence="5" type="ORF">FHS55_002110</name>
</gene>
<dbReference type="EMBL" id="JACICD010000003">
    <property type="protein sequence ID" value="MBB3771511.1"/>
    <property type="molecule type" value="Genomic_DNA"/>
</dbReference>
<dbReference type="Pfam" id="PF26079">
    <property type="entry name" value="Baseplate_J_C"/>
    <property type="match status" value="1"/>
</dbReference>
<sequence>MPLDVRSPDELGARARGFFRQYLTGADAWIKQNFVAVTARVLAQFGRAYELRLKYLFDQLFVRTCTEISILRLHGADVRVYLKGAAAATGSIAGIGQPGATYPAGVRYLSGGTTYLTTAAFTASGDGSFAAAVKAETTGAATNRDGGAALALADAALYPTLSDTVDVSSDGLGGGADIEGIEDFRARILARKGQPPQGGSLADYERFALEVPGVVKAWAFAFSGGVGSIVVFFLFRGRPNLIPTEADVAVVQAYIDAKRLIRVDDDVASAPTPDPVDITIDNLTVDTPEIRAAIETALDAMFLARCRPGVVAKPFTLSRSWIGETISAVAGEDSHTLAAPAGDLTFTASYPVRGTVTYA</sequence>
<evidence type="ECO:0000313" key="5">
    <source>
        <dbReference type="EMBL" id="MBB3771511.1"/>
    </source>
</evidence>
<name>A0A839Z9U8_9HYPH</name>
<dbReference type="AlphaFoldDB" id="A0A839Z9U8"/>
<dbReference type="RefSeq" id="WP_183189658.1">
    <property type="nucleotide sequence ID" value="NZ_JACICD010000003.1"/>
</dbReference>
<dbReference type="InterPro" id="IPR058530">
    <property type="entry name" value="Baseplate_J-like_C"/>
</dbReference>
<evidence type="ECO:0000256" key="1">
    <source>
        <dbReference type="ARBA" id="ARBA00038087"/>
    </source>
</evidence>
<dbReference type="InterPro" id="IPR006949">
    <property type="entry name" value="Barrel_Baseplate_J-like"/>
</dbReference>
<comment type="similarity">
    <text evidence="1">Belongs to the Mu gp47/PBSX XkdT family.</text>
</comment>
<protein>
    <submittedName>
        <fullName evidence="5">Putative phage protein gp47/JayE</fullName>
    </submittedName>
</protein>
<dbReference type="PANTHER" id="PTHR37829">
    <property type="entry name" value="PHAGE-LIKE ELEMENT PBSX PROTEIN XKDT"/>
    <property type="match status" value="1"/>
</dbReference>
<evidence type="ECO:0000259" key="3">
    <source>
        <dbReference type="Pfam" id="PF26078"/>
    </source>
</evidence>
<accession>A0A839Z9U8</accession>
<dbReference type="InterPro" id="IPR052399">
    <property type="entry name" value="Phage_Baseplate_Assmbl_Protein"/>
</dbReference>
<feature type="domain" description="Baseplate protein J-like barrel" evidence="2">
    <location>
        <begin position="96"/>
        <end position="155"/>
    </location>
</feature>
<organism evidence="5 6">
    <name type="scientific">Ancylobacter tetraedralis</name>
    <dbReference type="NCBI Taxonomy" id="217068"/>
    <lineage>
        <taxon>Bacteria</taxon>
        <taxon>Pseudomonadati</taxon>
        <taxon>Pseudomonadota</taxon>
        <taxon>Alphaproteobacteria</taxon>
        <taxon>Hyphomicrobiales</taxon>
        <taxon>Xanthobacteraceae</taxon>
        <taxon>Ancylobacter</taxon>
    </lineage>
</organism>
<feature type="domain" description="Baseplate J-like central" evidence="3">
    <location>
        <begin position="196"/>
        <end position="259"/>
    </location>
</feature>